<comment type="similarity">
    <text evidence="2">Belongs to the class-V pyridoxal-phosphate-dependent aminotransferase family. NifS/IscS subfamily.</text>
</comment>
<dbReference type="PROSITE" id="PS00595">
    <property type="entry name" value="AA_TRANSFER_CLASS_5"/>
    <property type="match status" value="1"/>
</dbReference>
<dbReference type="AlphaFoldDB" id="A0A1D2KXT7"/>
<keyword evidence="10" id="KW-1185">Reference proteome</keyword>
<dbReference type="PIRSF" id="PIRSF005572">
    <property type="entry name" value="NifS"/>
    <property type="match status" value="1"/>
</dbReference>
<keyword evidence="5" id="KW-0408">Iron</keyword>
<evidence type="ECO:0000259" key="8">
    <source>
        <dbReference type="Pfam" id="PF00266"/>
    </source>
</evidence>
<dbReference type="InterPro" id="IPR015422">
    <property type="entry name" value="PyrdxlP-dep_Trfase_small"/>
</dbReference>
<dbReference type="InterPro" id="IPR015424">
    <property type="entry name" value="PyrdxlP-dep_Trfase"/>
</dbReference>
<gene>
    <name evidence="9" type="ORF">CNY62_09260</name>
</gene>
<dbReference type="OrthoDB" id="9808002at2"/>
<dbReference type="RefSeq" id="WP_069126045.1">
    <property type="nucleotide sequence ID" value="NZ_CBCPHX010000002.1"/>
</dbReference>
<evidence type="ECO:0000313" key="10">
    <source>
        <dbReference type="Proteomes" id="UP000243591"/>
    </source>
</evidence>
<keyword evidence="3" id="KW-0479">Metal-binding</keyword>
<evidence type="ECO:0000313" key="9">
    <source>
        <dbReference type="EMBL" id="ATF26565.1"/>
    </source>
</evidence>
<name>A0A1D2KXT7_BROTH</name>
<accession>A0A1D2KXT7</accession>
<dbReference type="EMBL" id="CP023483">
    <property type="protein sequence ID" value="ATF26565.1"/>
    <property type="molecule type" value="Genomic_DNA"/>
</dbReference>
<dbReference type="FunFam" id="3.40.640.10:FF:000084">
    <property type="entry name" value="IscS-like cysteine desulfurase"/>
    <property type="match status" value="1"/>
</dbReference>
<dbReference type="Gene3D" id="3.90.1150.10">
    <property type="entry name" value="Aspartate Aminotransferase, domain 1"/>
    <property type="match status" value="1"/>
</dbReference>
<reference evidence="9 10" key="1">
    <citation type="submission" date="2017-09" db="EMBL/GenBank/DDBJ databases">
        <title>Complete Genome Sequences of Two Strains of the Meat Spoilage Bacterium Brochothrix thermosphacta Isolated from Ground Chicken.</title>
        <authorList>
            <person name="Paoli G.C."/>
            <person name="Wijey C."/>
            <person name="Chen C.-Y."/>
            <person name="Nguyen L."/>
            <person name="Yan X."/>
            <person name="Irwin P.L."/>
        </authorList>
    </citation>
    <scope>NUCLEOTIDE SEQUENCE [LARGE SCALE GENOMIC DNA]</scope>
    <source>
        <strain evidence="9 10">BI</strain>
    </source>
</reference>
<evidence type="ECO:0000256" key="3">
    <source>
        <dbReference type="ARBA" id="ARBA00022723"/>
    </source>
</evidence>
<dbReference type="NCBIfam" id="NF002806">
    <property type="entry name" value="PRK02948.1"/>
    <property type="match status" value="1"/>
</dbReference>
<keyword evidence="4" id="KW-0663">Pyridoxal phosphate</keyword>
<protein>
    <submittedName>
        <fullName evidence="9">Cysteine desulfurase</fullName>
    </submittedName>
</protein>
<sequence>MIYLDNSATTQPYPEVVKAYGQVATQYFANPSSLHGLGGKVEKLYRESKKQMAQLLAVDENELIMTASGTESNNMAIKSIAWTFQNRGKHLITTKMEHPSVLNTMAFLEKNGFEVTYLPVDKTGHVAVADVEASIRPDTILVSIMHVNNEIGSIQPIAEIGKVLKQYDHVLFHVDAVQSLSKVPLNIKEMGIDLLSASAHKFHGLRGAGLLYKSGYLRIEPLLHGGGQEAGFRSSTENVAAVVAMAKAMRMEMERMKTEVSQLAALKNDFIAWLTEMPGVTVYSSTEGAPHICCFSVQKQKGEVFVHALEAEEIYISTTSACSSKSPTSDGTLMAMKIPNKEAKGAVRFSFNYDTSASEMVKVKQAITRVIKNLNEVVK</sequence>
<dbReference type="InterPro" id="IPR016454">
    <property type="entry name" value="Cysteine_dSase"/>
</dbReference>
<dbReference type="Gene3D" id="3.40.640.10">
    <property type="entry name" value="Type I PLP-dependent aspartate aminotransferase-like (Major domain)"/>
    <property type="match status" value="1"/>
</dbReference>
<keyword evidence="6" id="KW-0411">Iron-sulfur</keyword>
<evidence type="ECO:0000256" key="5">
    <source>
        <dbReference type="ARBA" id="ARBA00023004"/>
    </source>
</evidence>
<dbReference type="SUPFAM" id="SSF53383">
    <property type="entry name" value="PLP-dependent transferases"/>
    <property type="match status" value="1"/>
</dbReference>
<dbReference type="GO" id="GO:0046872">
    <property type="term" value="F:metal ion binding"/>
    <property type="evidence" value="ECO:0007669"/>
    <property type="project" value="UniProtKB-KW"/>
</dbReference>
<dbReference type="STRING" id="2756.BFR44_08140"/>
<evidence type="ECO:0000256" key="2">
    <source>
        <dbReference type="ARBA" id="ARBA00006490"/>
    </source>
</evidence>
<evidence type="ECO:0000256" key="6">
    <source>
        <dbReference type="ARBA" id="ARBA00023014"/>
    </source>
</evidence>
<dbReference type="PANTHER" id="PTHR11601:SF50">
    <property type="entry name" value="CYSTEINE DESULFURASE ISCS 2-RELATED"/>
    <property type="match status" value="1"/>
</dbReference>
<evidence type="ECO:0000256" key="4">
    <source>
        <dbReference type="ARBA" id="ARBA00022898"/>
    </source>
</evidence>
<feature type="domain" description="Aminotransferase class V" evidence="8">
    <location>
        <begin position="2"/>
        <end position="359"/>
    </location>
</feature>
<dbReference type="InterPro" id="IPR015421">
    <property type="entry name" value="PyrdxlP-dep_Trfase_major"/>
</dbReference>
<comment type="cofactor">
    <cofactor evidence="1 7">
        <name>pyridoxal 5'-phosphate</name>
        <dbReference type="ChEBI" id="CHEBI:597326"/>
    </cofactor>
</comment>
<evidence type="ECO:0000256" key="7">
    <source>
        <dbReference type="RuleBase" id="RU004504"/>
    </source>
</evidence>
<dbReference type="GO" id="GO:0031071">
    <property type="term" value="F:cysteine desulfurase activity"/>
    <property type="evidence" value="ECO:0007669"/>
    <property type="project" value="UniProtKB-ARBA"/>
</dbReference>
<dbReference type="InterPro" id="IPR020578">
    <property type="entry name" value="Aminotrans_V_PyrdxlP_BS"/>
</dbReference>
<dbReference type="InterPro" id="IPR000192">
    <property type="entry name" value="Aminotrans_V_dom"/>
</dbReference>
<dbReference type="Proteomes" id="UP000243591">
    <property type="component" value="Chromosome"/>
</dbReference>
<dbReference type="KEGG" id="bths:CNY62_09260"/>
<proteinExistence type="inferred from homology"/>
<evidence type="ECO:0000256" key="1">
    <source>
        <dbReference type="ARBA" id="ARBA00001933"/>
    </source>
</evidence>
<organism evidence="9 10">
    <name type="scientific">Brochothrix thermosphacta</name>
    <name type="common">Microbacterium thermosphactum</name>
    <dbReference type="NCBI Taxonomy" id="2756"/>
    <lineage>
        <taxon>Bacteria</taxon>
        <taxon>Bacillati</taxon>
        <taxon>Bacillota</taxon>
        <taxon>Bacilli</taxon>
        <taxon>Bacillales</taxon>
        <taxon>Listeriaceae</taxon>
        <taxon>Brochothrix</taxon>
    </lineage>
</organism>
<dbReference type="PANTHER" id="PTHR11601">
    <property type="entry name" value="CYSTEINE DESULFURYLASE FAMILY MEMBER"/>
    <property type="match status" value="1"/>
</dbReference>
<dbReference type="GO" id="GO:0051536">
    <property type="term" value="F:iron-sulfur cluster binding"/>
    <property type="evidence" value="ECO:0007669"/>
    <property type="project" value="UniProtKB-KW"/>
</dbReference>
<dbReference type="Pfam" id="PF00266">
    <property type="entry name" value="Aminotran_5"/>
    <property type="match status" value="1"/>
</dbReference>